<evidence type="ECO:0008006" key="5">
    <source>
        <dbReference type="Google" id="ProtNLM"/>
    </source>
</evidence>
<evidence type="ECO:0000313" key="4">
    <source>
        <dbReference type="Proteomes" id="UP000242263"/>
    </source>
</evidence>
<accession>A0A2I1M4N2</accession>
<dbReference type="AlphaFoldDB" id="A0A2I1M4N2"/>
<name>A0A2I1M4N2_9BIFI</name>
<protein>
    <recommendedName>
        <fullName evidence="5">Cell division protein</fullName>
    </recommendedName>
</protein>
<evidence type="ECO:0000256" key="1">
    <source>
        <dbReference type="SAM" id="Coils"/>
    </source>
</evidence>
<evidence type="ECO:0000256" key="2">
    <source>
        <dbReference type="SAM" id="MobiDB-lite"/>
    </source>
</evidence>
<keyword evidence="1" id="KW-0175">Coiled coil</keyword>
<organism evidence="3 4">
    <name type="scientific">Alloscardovia omnicolens</name>
    <dbReference type="NCBI Taxonomy" id="419015"/>
    <lineage>
        <taxon>Bacteria</taxon>
        <taxon>Bacillati</taxon>
        <taxon>Actinomycetota</taxon>
        <taxon>Actinomycetes</taxon>
        <taxon>Bifidobacteriales</taxon>
        <taxon>Bifidobacteriaceae</taxon>
        <taxon>Alloscardovia</taxon>
    </lineage>
</organism>
<evidence type="ECO:0000313" key="3">
    <source>
        <dbReference type="EMBL" id="PKZ15068.1"/>
    </source>
</evidence>
<dbReference type="RefSeq" id="WP_053086504.1">
    <property type="nucleotide sequence ID" value="NZ_JUQY01000006.1"/>
</dbReference>
<dbReference type="Proteomes" id="UP000242263">
    <property type="component" value="Unassembled WGS sequence"/>
</dbReference>
<dbReference type="EMBL" id="PKGU01000003">
    <property type="protein sequence ID" value="PKZ15068.1"/>
    <property type="molecule type" value="Genomic_DNA"/>
</dbReference>
<comment type="caution">
    <text evidence="3">The sequence shown here is derived from an EMBL/GenBank/DDBJ whole genome shotgun (WGS) entry which is preliminary data.</text>
</comment>
<sequence length="278" mass="30502">MTNAYDYDPDARYEDDETGSAKIAQNAGVSGASTASVYEDDDTNSHDIATEAYEGVPAENSAYEDEPKHMVDPQTQAAINAYIPDAEDAEALNARTEEQFSTAYDIIDQIDGLLSNAPSLFFSKNQVKIDYDEVYGLFQELKDVLPVQLQRASDLMRKAERRLENAQSQAEAIVNNAQAKSASIISDANDQARILAGQENVVSLATQQARSILSSAQEKANALTKGANDYTADSMRALDNQLVELRHSISTGLQVLQERQQVALHDLPHITPEDYPQD</sequence>
<gene>
    <name evidence="3" type="ORF">CYJ32_06135</name>
</gene>
<feature type="region of interest" description="Disordered" evidence="2">
    <location>
        <begin position="1"/>
        <end position="46"/>
    </location>
</feature>
<feature type="coiled-coil region" evidence="1">
    <location>
        <begin position="149"/>
        <end position="180"/>
    </location>
</feature>
<feature type="compositionally biased region" description="Polar residues" evidence="2">
    <location>
        <begin position="27"/>
        <end position="36"/>
    </location>
</feature>
<proteinExistence type="predicted"/>
<reference evidence="3 4" key="1">
    <citation type="submission" date="2017-12" db="EMBL/GenBank/DDBJ databases">
        <title>Phylogenetic diversity of female urinary microbiome.</title>
        <authorList>
            <person name="Thomas-White K."/>
            <person name="Wolfe A.J."/>
        </authorList>
    </citation>
    <scope>NUCLEOTIDE SEQUENCE [LARGE SCALE GENOMIC DNA]</scope>
    <source>
        <strain evidence="3 4">UMB0064</strain>
    </source>
</reference>